<sequence length="52" mass="5876">MFFISTLALVLSFCIRFPLFGQSHSNPNGCLEPVQILFDDGADGLPYPWRED</sequence>
<name>A0A1T4KKD8_9BACT</name>
<protein>
    <submittedName>
        <fullName evidence="1">Uncharacterized protein</fullName>
    </submittedName>
</protein>
<accession>A0A1T4KKD8</accession>
<evidence type="ECO:0000313" key="2">
    <source>
        <dbReference type="Proteomes" id="UP000190065"/>
    </source>
</evidence>
<organism evidence="1 2">
    <name type="scientific">Segatella oulorum</name>
    <dbReference type="NCBI Taxonomy" id="28136"/>
    <lineage>
        <taxon>Bacteria</taxon>
        <taxon>Pseudomonadati</taxon>
        <taxon>Bacteroidota</taxon>
        <taxon>Bacteroidia</taxon>
        <taxon>Bacteroidales</taxon>
        <taxon>Prevotellaceae</taxon>
        <taxon>Segatella</taxon>
    </lineage>
</organism>
<reference evidence="1 2" key="1">
    <citation type="submission" date="2017-02" db="EMBL/GenBank/DDBJ databases">
        <authorList>
            <person name="Peterson S.W."/>
        </authorList>
    </citation>
    <scope>NUCLEOTIDE SEQUENCE [LARGE SCALE GENOMIC DNA]</scope>
    <source>
        <strain evidence="1 2">ATCC 43324</strain>
    </source>
</reference>
<dbReference type="AlphaFoldDB" id="A0A1T4KKD8"/>
<proteinExistence type="predicted"/>
<gene>
    <name evidence="1" type="ORF">SAMN02745202_00096</name>
</gene>
<dbReference type="EMBL" id="FUXK01000001">
    <property type="protein sequence ID" value="SJZ42879.1"/>
    <property type="molecule type" value="Genomic_DNA"/>
</dbReference>
<dbReference type="STRING" id="28136.SAMN02745202_00096"/>
<evidence type="ECO:0000313" key="1">
    <source>
        <dbReference type="EMBL" id="SJZ42879.1"/>
    </source>
</evidence>
<dbReference type="Proteomes" id="UP000190065">
    <property type="component" value="Unassembled WGS sequence"/>
</dbReference>